<name>A0ACB9TA07_HOLOL</name>
<gene>
    <name evidence="1" type="ORF">MML48_4g00013252</name>
</gene>
<proteinExistence type="predicted"/>
<keyword evidence="2" id="KW-1185">Reference proteome</keyword>
<organism evidence="1 2">
    <name type="scientific">Holotrichia oblita</name>
    <name type="common">Chafer beetle</name>
    <dbReference type="NCBI Taxonomy" id="644536"/>
    <lineage>
        <taxon>Eukaryota</taxon>
        <taxon>Metazoa</taxon>
        <taxon>Ecdysozoa</taxon>
        <taxon>Arthropoda</taxon>
        <taxon>Hexapoda</taxon>
        <taxon>Insecta</taxon>
        <taxon>Pterygota</taxon>
        <taxon>Neoptera</taxon>
        <taxon>Endopterygota</taxon>
        <taxon>Coleoptera</taxon>
        <taxon>Polyphaga</taxon>
        <taxon>Scarabaeiformia</taxon>
        <taxon>Scarabaeidae</taxon>
        <taxon>Melolonthinae</taxon>
        <taxon>Holotrichia</taxon>
    </lineage>
</organism>
<evidence type="ECO:0000313" key="1">
    <source>
        <dbReference type="EMBL" id="KAI4463650.1"/>
    </source>
</evidence>
<evidence type="ECO:0000313" key="2">
    <source>
        <dbReference type="Proteomes" id="UP001056778"/>
    </source>
</evidence>
<accession>A0ACB9TA07</accession>
<dbReference type="EMBL" id="CM043018">
    <property type="protein sequence ID" value="KAI4463650.1"/>
    <property type="molecule type" value="Genomic_DNA"/>
</dbReference>
<keyword evidence="1" id="KW-0418">Kinase</keyword>
<protein>
    <submittedName>
        <fullName evidence="1">Tyrosine-protein kinase</fullName>
    </submittedName>
</protein>
<keyword evidence="1" id="KW-0808">Transferase</keyword>
<comment type="caution">
    <text evidence="1">The sequence shown here is derived from an EMBL/GenBank/DDBJ whole genome shotgun (WGS) entry which is preliminary data.</text>
</comment>
<sequence>MPGGAIPGQDQALRPKIVVALYNYAAMETGDLSLKKNAEYEVIDNSQEHWWKVRDSQGNVGFIPSNYVRQKELIGLQQYEPHPHVKHYHIKKNSRGEFYLSEKHCCSSIPDLINYHKHNSGGLASRLKTSPCDRQAPATAGLSHGKNILFCVH</sequence>
<reference evidence="1" key="1">
    <citation type="submission" date="2022-04" db="EMBL/GenBank/DDBJ databases">
        <title>Chromosome-scale genome assembly of Holotrichia oblita Faldermann.</title>
        <authorList>
            <person name="Rongchong L."/>
        </authorList>
    </citation>
    <scope>NUCLEOTIDE SEQUENCE</scope>
    <source>
        <strain evidence="1">81SQS9</strain>
    </source>
</reference>
<dbReference type="Proteomes" id="UP001056778">
    <property type="component" value="Chromosome 4"/>
</dbReference>